<evidence type="ECO:0000256" key="6">
    <source>
        <dbReference type="SAM" id="Phobius"/>
    </source>
</evidence>
<dbReference type="GeneID" id="95984049"/>
<evidence type="ECO:0000256" key="2">
    <source>
        <dbReference type="ARBA" id="ARBA00010992"/>
    </source>
</evidence>
<gene>
    <name evidence="8" type="ORF">Q8F55_003006</name>
</gene>
<dbReference type="Pfam" id="PF00083">
    <property type="entry name" value="Sugar_tr"/>
    <property type="match status" value="1"/>
</dbReference>
<keyword evidence="5 6" id="KW-0472">Membrane</keyword>
<dbReference type="InterPro" id="IPR020846">
    <property type="entry name" value="MFS_dom"/>
</dbReference>
<accession>A0ABR3QBJ1</accession>
<comment type="caution">
    <text evidence="8">The sequence shown here is derived from an EMBL/GenBank/DDBJ whole genome shotgun (WGS) entry which is preliminary data.</text>
</comment>
<organism evidence="8 9">
    <name type="scientific">Vanrija albida</name>
    <dbReference type="NCBI Taxonomy" id="181172"/>
    <lineage>
        <taxon>Eukaryota</taxon>
        <taxon>Fungi</taxon>
        <taxon>Dikarya</taxon>
        <taxon>Basidiomycota</taxon>
        <taxon>Agaricomycotina</taxon>
        <taxon>Tremellomycetes</taxon>
        <taxon>Trichosporonales</taxon>
        <taxon>Trichosporonaceae</taxon>
        <taxon>Vanrija</taxon>
    </lineage>
</organism>
<feature type="transmembrane region" description="Helical" evidence="6">
    <location>
        <begin position="431"/>
        <end position="450"/>
    </location>
</feature>
<evidence type="ECO:0000256" key="1">
    <source>
        <dbReference type="ARBA" id="ARBA00004141"/>
    </source>
</evidence>
<reference evidence="8 9" key="1">
    <citation type="submission" date="2023-08" db="EMBL/GenBank/DDBJ databases">
        <title>Annotated Genome Sequence of Vanrija albida AlHP1.</title>
        <authorList>
            <person name="Herzog R."/>
        </authorList>
    </citation>
    <scope>NUCLEOTIDE SEQUENCE [LARGE SCALE GENOMIC DNA]</scope>
    <source>
        <strain evidence="8 9">AlHP1</strain>
    </source>
</reference>
<dbReference type="InterPro" id="IPR050360">
    <property type="entry name" value="MFS_Sugar_Transporters"/>
</dbReference>
<comment type="similarity">
    <text evidence="2">Belongs to the major facilitator superfamily. Sugar transporter (TC 2.A.1.1) family.</text>
</comment>
<feature type="transmembrane region" description="Helical" evidence="6">
    <location>
        <begin position="324"/>
        <end position="344"/>
    </location>
</feature>
<dbReference type="InterPro" id="IPR005828">
    <property type="entry name" value="MFS_sugar_transport-like"/>
</dbReference>
<sequence length="507" mass="55593">MSHLAQVESRDPEKVHDDQVEVVERKNINNEFAHALANSHYDKWSRDSWTLSYASGYDGSLMTALIAMKPFQDRFKTGDTGSKVGGIFGTFNAGCMVGGPCNSYVMDKWGRRAAQAAGALAIVVGTILTTTSHGLAQLIVGRFVLGWGSAFAQSAPAYAMEVARPQWRGRCAAIFGTNYLDSHLSWQLPLIFQCVTSVIICALVFFIPESPRFLMSVGREDEALAFLARYHGGGDVNSPIVRLQIDEMKQSFALQKMERWWDYRTLFKDHSARWRMVQGEFSPEAQLTPVIMMGIFGQFSGNGLAYYITVIFKQIGVTTVPAQLGYNILYSCTCAIGALAGALLTDTMPRRRVLVIGPAVMSALLAIFVGLNSMISKQVGADGAGALDPPLARAALAVYILFGVVISFVYTPLQSVLPVEALSTQMRGKGLAVYTFTMMSMGLINMFAGAQGLANIGYRYIIIFVVFDAFESVAWYFLGVESCGRTLEELDEIYQQAYPPGASKKFH</sequence>
<dbReference type="InterPro" id="IPR036259">
    <property type="entry name" value="MFS_trans_sf"/>
</dbReference>
<keyword evidence="4 6" id="KW-1133">Transmembrane helix</keyword>
<keyword evidence="3 6" id="KW-0812">Transmembrane</keyword>
<evidence type="ECO:0000256" key="5">
    <source>
        <dbReference type="ARBA" id="ARBA00023136"/>
    </source>
</evidence>
<feature type="transmembrane region" description="Helical" evidence="6">
    <location>
        <begin position="353"/>
        <end position="371"/>
    </location>
</feature>
<dbReference type="PROSITE" id="PS50850">
    <property type="entry name" value="MFS"/>
    <property type="match status" value="1"/>
</dbReference>
<feature type="transmembrane region" description="Helical" evidence="6">
    <location>
        <begin position="456"/>
        <end position="478"/>
    </location>
</feature>
<dbReference type="SUPFAM" id="SSF103473">
    <property type="entry name" value="MFS general substrate transporter"/>
    <property type="match status" value="1"/>
</dbReference>
<dbReference type="Proteomes" id="UP001565368">
    <property type="component" value="Unassembled WGS sequence"/>
</dbReference>
<dbReference type="PANTHER" id="PTHR48022">
    <property type="entry name" value="PLASTIDIC GLUCOSE TRANSPORTER 4"/>
    <property type="match status" value="1"/>
</dbReference>
<feature type="transmembrane region" description="Helical" evidence="6">
    <location>
        <begin position="290"/>
        <end position="312"/>
    </location>
</feature>
<feature type="transmembrane region" description="Helical" evidence="6">
    <location>
        <begin position="116"/>
        <end position="140"/>
    </location>
</feature>
<feature type="transmembrane region" description="Helical" evidence="6">
    <location>
        <begin position="186"/>
        <end position="207"/>
    </location>
</feature>
<evidence type="ECO:0000256" key="4">
    <source>
        <dbReference type="ARBA" id="ARBA00022989"/>
    </source>
</evidence>
<dbReference type="RefSeq" id="XP_069211954.1">
    <property type="nucleotide sequence ID" value="XM_069351568.1"/>
</dbReference>
<evidence type="ECO:0000313" key="8">
    <source>
        <dbReference type="EMBL" id="KAL1412010.1"/>
    </source>
</evidence>
<comment type="subcellular location">
    <subcellularLocation>
        <location evidence="1">Membrane</location>
        <topology evidence="1">Multi-pass membrane protein</topology>
    </subcellularLocation>
</comment>
<feature type="transmembrane region" description="Helical" evidence="6">
    <location>
        <begin position="391"/>
        <end position="410"/>
    </location>
</feature>
<proteinExistence type="inferred from homology"/>
<dbReference type="EMBL" id="JBBXJM010000002">
    <property type="protein sequence ID" value="KAL1412010.1"/>
    <property type="molecule type" value="Genomic_DNA"/>
</dbReference>
<feature type="domain" description="Major facilitator superfamily (MFS) profile" evidence="7">
    <location>
        <begin position="44"/>
        <end position="483"/>
    </location>
</feature>
<dbReference type="Gene3D" id="1.20.1250.20">
    <property type="entry name" value="MFS general substrate transporter like domains"/>
    <property type="match status" value="1"/>
</dbReference>
<evidence type="ECO:0000256" key="3">
    <source>
        <dbReference type="ARBA" id="ARBA00022692"/>
    </source>
</evidence>
<keyword evidence="9" id="KW-1185">Reference proteome</keyword>
<evidence type="ECO:0000313" key="9">
    <source>
        <dbReference type="Proteomes" id="UP001565368"/>
    </source>
</evidence>
<evidence type="ECO:0000259" key="7">
    <source>
        <dbReference type="PROSITE" id="PS50850"/>
    </source>
</evidence>
<name>A0ABR3QBJ1_9TREE</name>
<protein>
    <recommendedName>
        <fullName evidence="7">Major facilitator superfamily (MFS) profile domain-containing protein</fullName>
    </recommendedName>
</protein>
<dbReference type="PANTHER" id="PTHR48022:SF36">
    <property type="entry name" value="LACTOSE PERMEASE, PUTATIVE (AFU_ORTHOLOGUE AFUA_1G17310)-RELATED"/>
    <property type="match status" value="1"/>
</dbReference>